<dbReference type="InterPro" id="IPR011002">
    <property type="entry name" value="FliG_a-hlx"/>
</dbReference>
<comment type="similarity">
    <text evidence="3">Belongs to the FliG family.</text>
</comment>
<dbReference type="InterPro" id="IPR032779">
    <property type="entry name" value="FliG_M"/>
</dbReference>
<dbReference type="EMBL" id="UINC01057470">
    <property type="protein sequence ID" value="SVB78657.1"/>
    <property type="molecule type" value="Genomic_DNA"/>
</dbReference>
<comment type="subcellular location">
    <subcellularLocation>
        <location evidence="1">Bacterial flagellum basal body</location>
    </subcellularLocation>
    <subcellularLocation>
        <location evidence="2">Cell membrane</location>
        <topology evidence="2">Peripheral membrane protein</topology>
        <orientation evidence="2">Cytoplasmic side</orientation>
    </subcellularLocation>
</comment>
<evidence type="ECO:0000256" key="4">
    <source>
        <dbReference type="ARBA" id="ARBA00021870"/>
    </source>
</evidence>
<keyword evidence="8" id="KW-0472">Membrane</keyword>
<dbReference type="GO" id="GO:0009425">
    <property type="term" value="C:bacterial-type flagellum basal body"/>
    <property type="evidence" value="ECO:0007669"/>
    <property type="project" value="UniProtKB-SubCell"/>
</dbReference>
<feature type="domain" description="Flagellar motor switch protein FliG middle" evidence="11">
    <location>
        <begin position="133"/>
        <end position="205"/>
    </location>
</feature>
<evidence type="ECO:0000256" key="1">
    <source>
        <dbReference type="ARBA" id="ARBA00004117"/>
    </source>
</evidence>
<dbReference type="Gene3D" id="1.10.220.30">
    <property type="match status" value="3"/>
</dbReference>
<dbReference type="GO" id="GO:0005886">
    <property type="term" value="C:plasma membrane"/>
    <property type="evidence" value="ECO:0007669"/>
    <property type="project" value="UniProtKB-SubCell"/>
</dbReference>
<dbReference type="PRINTS" id="PR00954">
    <property type="entry name" value="FLGMOTORFLIG"/>
</dbReference>
<evidence type="ECO:0000313" key="13">
    <source>
        <dbReference type="EMBL" id="SVB78657.1"/>
    </source>
</evidence>
<keyword evidence="6" id="KW-0145">Chemotaxis</keyword>
<accession>A0A382GVD3</accession>
<dbReference type="InterPro" id="IPR000090">
    <property type="entry name" value="Flg_Motor_Flig"/>
</dbReference>
<dbReference type="NCBIfam" id="TIGR00207">
    <property type="entry name" value="fliG"/>
    <property type="match status" value="1"/>
</dbReference>
<dbReference type="GO" id="GO:0006935">
    <property type="term" value="P:chemotaxis"/>
    <property type="evidence" value="ECO:0007669"/>
    <property type="project" value="UniProtKB-KW"/>
</dbReference>
<dbReference type="Pfam" id="PF14842">
    <property type="entry name" value="FliG_N"/>
    <property type="match status" value="1"/>
</dbReference>
<evidence type="ECO:0000256" key="2">
    <source>
        <dbReference type="ARBA" id="ARBA00004413"/>
    </source>
</evidence>
<dbReference type="GO" id="GO:0071973">
    <property type="term" value="P:bacterial-type flagellum-dependent cell motility"/>
    <property type="evidence" value="ECO:0007669"/>
    <property type="project" value="InterPro"/>
</dbReference>
<evidence type="ECO:0000256" key="5">
    <source>
        <dbReference type="ARBA" id="ARBA00022475"/>
    </source>
</evidence>
<dbReference type="GO" id="GO:0003774">
    <property type="term" value="F:cytoskeletal motor activity"/>
    <property type="evidence" value="ECO:0007669"/>
    <property type="project" value="InterPro"/>
</dbReference>
<sequence length="351" mass="38106">MSEVAIESVSGLTPEEELAYNSLTTTEKAAIVMFLLEENGASAVMQTLSPTQVTAVSRAMIKVSDVDQPIVVAVVDEFLASLQGLTDLGMGGPDYVRKVLLESVGESKAATVLAKVDPTARSSGLEMLDWMAPRAIADMVGAEHPQVISIILAMLDERTASDVLSYLHVDLKASVIGRLATLDTISDSALSQLEKVMQARFSESTSISAAQLGGLRVAAKIMDKTKSEDATDIFDEMRAADEALVMAIEDNMFDFENLVDLADRDIQTMINNFDEEELRTSLKGAEEELMDKFKGNMSKNKAEMFQDEMDLMPPLAISVVDTARKSIIRQARKLQDKGELILASPEGGDFV</sequence>
<evidence type="ECO:0000256" key="6">
    <source>
        <dbReference type="ARBA" id="ARBA00022500"/>
    </source>
</evidence>
<dbReference type="PANTHER" id="PTHR30534">
    <property type="entry name" value="FLAGELLAR MOTOR SWITCH PROTEIN FLIG"/>
    <property type="match status" value="1"/>
</dbReference>
<keyword evidence="9" id="KW-0975">Bacterial flagellum</keyword>
<dbReference type="SUPFAM" id="SSF48029">
    <property type="entry name" value="FliG"/>
    <property type="match status" value="2"/>
</dbReference>
<keyword evidence="5" id="KW-1003">Cell membrane</keyword>
<protein>
    <recommendedName>
        <fullName evidence="4">Flagellar motor switch protein FliG</fullName>
    </recommendedName>
</protein>
<keyword evidence="7" id="KW-0283">Flagellar rotation</keyword>
<dbReference type="InterPro" id="IPR023087">
    <property type="entry name" value="Flg_Motor_Flig_C"/>
</dbReference>
<evidence type="ECO:0000256" key="3">
    <source>
        <dbReference type="ARBA" id="ARBA00010299"/>
    </source>
</evidence>
<evidence type="ECO:0000259" key="11">
    <source>
        <dbReference type="Pfam" id="PF14841"/>
    </source>
</evidence>
<dbReference type="PANTHER" id="PTHR30534:SF0">
    <property type="entry name" value="FLAGELLAR MOTOR SWITCH PROTEIN FLIG"/>
    <property type="match status" value="1"/>
</dbReference>
<dbReference type="InterPro" id="IPR028263">
    <property type="entry name" value="FliG_N"/>
</dbReference>
<evidence type="ECO:0000256" key="9">
    <source>
        <dbReference type="ARBA" id="ARBA00023143"/>
    </source>
</evidence>
<proteinExistence type="inferred from homology"/>
<name>A0A382GVD3_9ZZZZ</name>
<dbReference type="AlphaFoldDB" id="A0A382GVD3"/>
<evidence type="ECO:0000259" key="10">
    <source>
        <dbReference type="Pfam" id="PF01706"/>
    </source>
</evidence>
<evidence type="ECO:0000256" key="7">
    <source>
        <dbReference type="ARBA" id="ARBA00022779"/>
    </source>
</evidence>
<evidence type="ECO:0000259" key="12">
    <source>
        <dbReference type="Pfam" id="PF14842"/>
    </source>
</evidence>
<evidence type="ECO:0000256" key="8">
    <source>
        <dbReference type="ARBA" id="ARBA00023136"/>
    </source>
</evidence>
<feature type="domain" description="Flagellar motor switch protein FliG N-terminal" evidence="12">
    <location>
        <begin position="23"/>
        <end position="123"/>
    </location>
</feature>
<feature type="domain" description="Flagellar motor switch protein FliG C-terminal" evidence="10">
    <location>
        <begin position="236"/>
        <end position="342"/>
    </location>
</feature>
<reference evidence="13" key="1">
    <citation type="submission" date="2018-05" db="EMBL/GenBank/DDBJ databases">
        <authorList>
            <person name="Lanie J.A."/>
            <person name="Ng W.-L."/>
            <person name="Kazmierczak K.M."/>
            <person name="Andrzejewski T.M."/>
            <person name="Davidsen T.M."/>
            <person name="Wayne K.J."/>
            <person name="Tettelin H."/>
            <person name="Glass J.I."/>
            <person name="Rusch D."/>
            <person name="Podicherti R."/>
            <person name="Tsui H.-C.T."/>
            <person name="Winkler M.E."/>
        </authorList>
    </citation>
    <scope>NUCLEOTIDE SEQUENCE</scope>
</reference>
<organism evidence="13">
    <name type="scientific">marine metagenome</name>
    <dbReference type="NCBI Taxonomy" id="408172"/>
    <lineage>
        <taxon>unclassified sequences</taxon>
        <taxon>metagenomes</taxon>
        <taxon>ecological metagenomes</taxon>
    </lineage>
</organism>
<gene>
    <name evidence="13" type="ORF">METZ01_LOCUS231511</name>
</gene>
<dbReference type="Pfam" id="PF14841">
    <property type="entry name" value="FliG_M"/>
    <property type="match status" value="1"/>
</dbReference>
<dbReference type="Pfam" id="PF01706">
    <property type="entry name" value="FliG_C"/>
    <property type="match status" value="1"/>
</dbReference>